<protein>
    <recommendedName>
        <fullName evidence="3">LysM domain-containing protein</fullName>
    </recommendedName>
</protein>
<dbReference type="AlphaFoldDB" id="A0A511YQQ4"/>
<accession>A0A511YQQ4</accession>
<dbReference type="RefSeq" id="WP_146943390.1">
    <property type="nucleotide sequence ID" value="NZ_BJYJ01000025.1"/>
</dbReference>
<evidence type="ECO:0000313" key="1">
    <source>
        <dbReference type="EMBL" id="GEN77524.1"/>
    </source>
</evidence>
<dbReference type="OrthoDB" id="1246696at2"/>
<dbReference type="EMBL" id="BJYJ01000025">
    <property type="protein sequence ID" value="GEN77524.1"/>
    <property type="molecule type" value="Genomic_DNA"/>
</dbReference>
<proteinExistence type="predicted"/>
<sequence length="347" mass="40219">MDENILLYQVKPGDTLDKIGGTIGMTGNQLKDFHNVHCGKMERLWFNNLVGIKQIIIPKEYKSPEQIRKEKETALPPSSITREFYATGYTVKESFSDGSGTSLEIEYKIDVSFKKKQDLDGPGEIVDVKCYDFKKNGTTPDDKISEISLACMESISPVPFTIPSPGKISGIFEFEKLKQRFQEKRPDLENFFIGEVYQAYLDKFQANLGNREYILKQFSSTLLYQLMFPKMEWFHKTGNWQEDFCFVQHSFPVKCRMNAEYHHTEPETAETVLRGYIEEPLSIQEILRGVRFTEEPEKPADGEIEFRYRTDKKTKKMLQAEASVILNSEDELYRKQTIKLISNEKIS</sequence>
<keyword evidence="2" id="KW-1185">Reference proteome</keyword>
<reference evidence="1 2" key="1">
    <citation type="submission" date="2019-07" db="EMBL/GenBank/DDBJ databases">
        <title>Whole genome shotgun sequence of Chryseobacterium hagamense NBRC 105253.</title>
        <authorList>
            <person name="Hosoyama A."/>
            <person name="Uohara A."/>
            <person name="Ohji S."/>
            <person name="Ichikawa N."/>
        </authorList>
    </citation>
    <scope>NUCLEOTIDE SEQUENCE [LARGE SCALE GENOMIC DNA]</scope>
    <source>
        <strain evidence="1 2">NBRC 105253</strain>
    </source>
</reference>
<evidence type="ECO:0008006" key="3">
    <source>
        <dbReference type="Google" id="ProtNLM"/>
    </source>
</evidence>
<organism evidence="1 2">
    <name type="scientific">Chryseobacterium hagamense</name>
    <dbReference type="NCBI Taxonomy" id="395935"/>
    <lineage>
        <taxon>Bacteria</taxon>
        <taxon>Pseudomonadati</taxon>
        <taxon>Bacteroidota</taxon>
        <taxon>Flavobacteriia</taxon>
        <taxon>Flavobacteriales</taxon>
        <taxon>Weeksellaceae</taxon>
        <taxon>Chryseobacterium group</taxon>
        <taxon>Chryseobacterium</taxon>
    </lineage>
</organism>
<comment type="caution">
    <text evidence="1">The sequence shown here is derived from an EMBL/GenBank/DDBJ whole genome shotgun (WGS) entry which is preliminary data.</text>
</comment>
<dbReference type="Proteomes" id="UP000321863">
    <property type="component" value="Unassembled WGS sequence"/>
</dbReference>
<gene>
    <name evidence="1" type="ORF">CHA01nite_32640</name>
</gene>
<name>A0A511YQQ4_9FLAO</name>
<evidence type="ECO:0000313" key="2">
    <source>
        <dbReference type="Proteomes" id="UP000321863"/>
    </source>
</evidence>